<dbReference type="Pfam" id="PF25823">
    <property type="entry name" value="Ams2-SPT21_N"/>
    <property type="match status" value="1"/>
</dbReference>
<feature type="compositionally biased region" description="Low complexity" evidence="1">
    <location>
        <begin position="851"/>
        <end position="860"/>
    </location>
</feature>
<feature type="compositionally biased region" description="Polar residues" evidence="1">
    <location>
        <begin position="265"/>
        <end position="277"/>
    </location>
</feature>
<feature type="compositionally biased region" description="Polar residues" evidence="1">
    <location>
        <begin position="1064"/>
        <end position="1089"/>
    </location>
</feature>
<dbReference type="PANTHER" id="PTHR39147">
    <property type="entry name" value="PROTEIN SPT21"/>
    <property type="match status" value="1"/>
</dbReference>
<dbReference type="InterPro" id="IPR042403">
    <property type="entry name" value="Spt21/Ams2"/>
</dbReference>
<evidence type="ECO:0000313" key="4">
    <source>
        <dbReference type="Proteomes" id="UP000226192"/>
    </source>
</evidence>
<evidence type="ECO:0000313" key="3">
    <source>
        <dbReference type="EMBL" id="PHH61896.1"/>
    </source>
</evidence>
<feature type="compositionally biased region" description="Polar residues" evidence="1">
    <location>
        <begin position="739"/>
        <end position="750"/>
    </location>
</feature>
<feature type="compositionally biased region" description="Basic and acidic residues" evidence="1">
    <location>
        <begin position="421"/>
        <end position="433"/>
    </location>
</feature>
<dbReference type="GO" id="GO:0030466">
    <property type="term" value="P:silent mating-type cassette heterochromatin formation"/>
    <property type="evidence" value="ECO:0007669"/>
    <property type="project" value="TreeGrafter"/>
</dbReference>
<proteinExistence type="predicted"/>
<comment type="caution">
    <text evidence="3">The sequence shown here is derived from an EMBL/GenBank/DDBJ whole genome shotgun (WGS) entry which is preliminary data.</text>
</comment>
<dbReference type="STRING" id="1399860.A0A2C5Y2K2"/>
<evidence type="ECO:0000256" key="1">
    <source>
        <dbReference type="SAM" id="MobiDB-lite"/>
    </source>
</evidence>
<dbReference type="EMBL" id="NJET01000088">
    <property type="protein sequence ID" value="PHH61896.1"/>
    <property type="molecule type" value="Genomic_DNA"/>
</dbReference>
<protein>
    <recommendedName>
        <fullName evidence="2">Ams2/SPT21 N-terminal domain-containing protein</fullName>
    </recommendedName>
</protein>
<dbReference type="InterPro" id="IPR057725">
    <property type="entry name" value="Ams2-SPT21_N"/>
</dbReference>
<dbReference type="InterPro" id="IPR013088">
    <property type="entry name" value="Znf_NHR/GATA"/>
</dbReference>
<feature type="compositionally biased region" description="Basic residues" evidence="1">
    <location>
        <begin position="990"/>
        <end position="1005"/>
    </location>
</feature>
<sequence>MTKSRPATPMAVTNNVFHGSDDGMAPLPLQPSDPSVRLMGLKVHYTFDKDAQVNCLARLPHTLKVRTVALDGTNLIGVVDLRSCLYAIMECSPELAQGLDYTIYALDYSEPETPLVGQGMLSRALESMREPDYGAPQQLPKLVTGRVTMNSAMAHQSIDTQQGRPIERSHDLTAIQQPITRPINIPMDSAMTSNSTLEWKELIQSNPQIGPASLGCRMASPGNPQPTNSLMAYVQDQGQMVQQDVPQMTQETQRVAPVLVESIEQPVTLSRPSSRASNKAPRKKPTGRSRGRPPKRPAEGRSPGFEETAEAEEMPVAKRAKAEKAPVNPFVAESGSLRVMASASASLRSVRPVAPSNEAMLSNCLQEGPRAPTPRPMNGAYAPFQARSFAQSNLRRESSLNQQANANTNAYSELRLQPYSPHDERSRTPDSRSHTPIPSDGSMASSPPMQPEARFMHSSPMQSSPILPPMNPAGYRRQRSNSIQDNMGACEQSAPSALLNAPTYHGQLNPTALKTTNGVPVRVFQVNQASRSRARPPPYAYSDGSSTQRQSMLLNQVLLPQIPHLESSDAPCLPLMQENGGARQTEPPCAGQSLAVMNNAQIQQQFMQPTPPPTTDAAEQPGSSTGPMEPVSQLICPDGPAISDMAHDEQPSHDMLSNELVQSDVPQDTSCMTETCQGNNESDAIAMVEHCLRENDAVDEFSTADEQQPPQMVAGSTQSAAGQVQHDNTESESLPAGSMTAQEKPTQKRISPQCLEPRNSRPLVRSQSTGAMKLALPSVPASEPADPLASQGAGGQPTSPILPRSKRASSSGPLALPVVVPAGASVELARQASTPDNGGTVKMARTSRRPSSSSSNVKSNKNVVKKFAIKQRLEEAVNNGELPPYCSNCGAIETPTWRKIWVQVHQGVPDYCEYSEKPGRVTAIEVMKRDADDKPLSYRLIKKSLGSSDDKSEWQELLLCNPCGIWLTKCKCQRPADRWDKDFSRLGQERRRRGARGNGRSKKARSTSEAPVNPTSEMHAPTDAPGPEESCLPQVNSRQSSQATEVPALTQQGKQSGLDERQEGTGTDSNGLHSNPGRTHSRGQGTKQSPVLIGFDEEVGNTKRLLFPSPRKEGAPKALGELDVNVVQKPSDDQDEQLVSAVEARDKLGQDHVETDKEDALEELFRSPIAVRACTPPSMDKQCRTSPGPFKTPTRPTPSRRPVTRSVTRSLRSRRMMTSPSQALQQTPTKAQVADCGEFGSARSRRSMRSHQVMFEGLSQGDLENDWMGDGFDGFMFDPVDEFMSELDVDHFSSMMVSESNLVVDSDNCGIQGHISWDSTSLVLEHEGSADNGDMMEE</sequence>
<feature type="region of interest" description="Disordered" evidence="1">
    <location>
        <begin position="829"/>
        <end position="860"/>
    </location>
</feature>
<dbReference type="SUPFAM" id="SSF57716">
    <property type="entry name" value="Glucocorticoid receptor-like (DNA-binding domain)"/>
    <property type="match status" value="1"/>
</dbReference>
<keyword evidence="4" id="KW-1185">Reference proteome</keyword>
<dbReference type="OrthoDB" id="3199820at2759"/>
<feature type="domain" description="Ams2/SPT21 N-terminal" evidence="2">
    <location>
        <begin position="35"/>
        <end position="153"/>
    </location>
</feature>
<reference evidence="3 4" key="1">
    <citation type="submission" date="2017-06" db="EMBL/GenBank/DDBJ databases">
        <title>Ant-infecting Ophiocordyceps genomes reveal a high diversity of potential behavioral manipulation genes and a possible major role for enterotoxins.</title>
        <authorList>
            <person name="De Bekker C."/>
            <person name="Evans H.C."/>
            <person name="Brachmann A."/>
            <person name="Hughes D.P."/>
        </authorList>
    </citation>
    <scope>NUCLEOTIDE SEQUENCE [LARGE SCALE GENOMIC DNA]</scope>
    <source>
        <strain evidence="3 4">Map64</strain>
    </source>
</reference>
<feature type="region of interest" description="Disordered" evidence="1">
    <location>
        <begin position="702"/>
        <end position="813"/>
    </location>
</feature>
<feature type="compositionally biased region" description="Low complexity" evidence="1">
    <location>
        <begin position="1200"/>
        <end position="1221"/>
    </location>
</feature>
<dbReference type="GO" id="GO:0000183">
    <property type="term" value="P:rDNA heterochromatin formation"/>
    <property type="evidence" value="ECO:0007669"/>
    <property type="project" value="TreeGrafter"/>
</dbReference>
<gene>
    <name evidence="3" type="ORF">CDD81_7760</name>
</gene>
<feature type="region of interest" description="Disordered" evidence="1">
    <location>
        <begin position="409"/>
        <end position="478"/>
    </location>
</feature>
<evidence type="ECO:0000259" key="2">
    <source>
        <dbReference type="Pfam" id="PF25823"/>
    </source>
</evidence>
<organism evidence="3 4">
    <name type="scientific">Ophiocordyceps australis</name>
    <dbReference type="NCBI Taxonomy" id="1399860"/>
    <lineage>
        <taxon>Eukaryota</taxon>
        <taxon>Fungi</taxon>
        <taxon>Dikarya</taxon>
        <taxon>Ascomycota</taxon>
        <taxon>Pezizomycotina</taxon>
        <taxon>Sordariomycetes</taxon>
        <taxon>Hypocreomycetidae</taxon>
        <taxon>Hypocreales</taxon>
        <taxon>Ophiocordycipitaceae</taxon>
        <taxon>Ophiocordyceps</taxon>
    </lineage>
</organism>
<dbReference type="Proteomes" id="UP000226192">
    <property type="component" value="Unassembled WGS sequence"/>
</dbReference>
<feature type="region of interest" description="Disordered" evidence="1">
    <location>
        <begin position="983"/>
        <end position="1091"/>
    </location>
</feature>
<accession>A0A2C5Y2K2</accession>
<dbReference type="GO" id="GO:0006357">
    <property type="term" value="P:regulation of transcription by RNA polymerase II"/>
    <property type="evidence" value="ECO:0007669"/>
    <property type="project" value="TreeGrafter"/>
</dbReference>
<feature type="region of interest" description="Disordered" evidence="1">
    <location>
        <begin position="264"/>
        <end position="324"/>
    </location>
</feature>
<dbReference type="GO" id="GO:0008270">
    <property type="term" value="F:zinc ion binding"/>
    <property type="evidence" value="ECO:0007669"/>
    <property type="project" value="InterPro"/>
</dbReference>
<dbReference type="Gene3D" id="3.30.50.10">
    <property type="entry name" value="Erythroid Transcription Factor GATA-1, subunit A"/>
    <property type="match status" value="1"/>
</dbReference>
<feature type="compositionally biased region" description="Polar residues" evidence="1">
    <location>
        <begin position="1033"/>
        <end position="1055"/>
    </location>
</feature>
<name>A0A2C5Y2K2_9HYPO</name>
<feature type="compositionally biased region" description="Polar residues" evidence="1">
    <location>
        <begin position="704"/>
        <end position="726"/>
    </location>
</feature>
<feature type="compositionally biased region" description="Basic residues" evidence="1">
    <location>
        <begin position="280"/>
        <end position="295"/>
    </location>
</feature>
<feature type="region of interest" description="Disordered" evidence="1">
    <location>
        <begin position="1175"/>
        <end position="1229"/>
    </location>
</feature>
<dbReference type="PANTHER" id="PTHR39147:SF1">
    <property type="entry name" value="PROTEIN SPT21"/>
    <property type="match status" value="1"/>
</dbReference>
<feature type="compositionally biased region" description="Polar residues" evidence="1">
    <location>
        <begin position="1007"/>
        <end position="1016"/>
    </location>
</feature>
<feature type="region of interest" description="Disordered" evidence="1">
    <location>
        <begin position="607"/>
        <end position="638"/>
    </location>
</feature>